<comment type="caution">
    <text evidence="5">The sequence shown here is derived from an EMBL/GenBank/DDBJ whole genome shotgun (WGS) entry which is preliminary data.</text>
</comment>
<dbReference type="GO" id="GO:0003676">
    <property type="term" value="F:nucleic acid binding"/>
    <property type="evidence" value="ECO:0007669"/>
    <property type="project" value="InterPro"/>
</dbReference>
<dbReference type="Gene3D" id="1.10.3210.10">
    <property type="entry name" value="Hypothetical protein af1432"/>
    <property type="match status" value="1"/>
</dbReference>
<keyword evidence="2" id="KW-0378">Hydrolase</keyword>
<dbReference type="SUPFAM" id="SSF109604">
    <property type="entry name" value="HD-domain/PDEase-like"/>
    <property type="match status" value="1"/>
</dbReference>
<reference evidence="6" key="1">
    <citation type="submission" date="2017-11" db="EMBL/GenBank/DDBJ databases">
        <authorList>
            <person name="Zhu W."/>
        </authorList>
    </citation>
    <scope>NUCLEOTIDE SEQUENCE [LARGE SCALE GENOMIC DNA]</scope>
    <source>
        <strain evidence="6">CAU 1183</strain>
    </source>
</reference>
<dbReference type="RefSeq" id="WP_115773364.1">
    <property type="nucleotide sequence ID" value="NZ_PIOC01000017.1"/>
</dbReference>
<dbReference type="Pfam" id="PF01966">
    <property type="entry name" value="HD"/>
    <property type="match status" value="1"/>
</dbReference>
<dbReference type="InterPro" id="IPR003607">
    <property type="entry name" value="HD/PDEase_dom"/>
</dbReference>
<dbReference type="Proteomes" id="UP000257143">
    <property type="component" value="Unassembled WGS sequence"/>
</dbReference>
<name>A0A3D8PQ07_9BACI</name>
<dbReference type="CDD" id="cd04492">
    <property type="entry name" value="YhaM_OBF_like"/>
    <property type="match status" value="1"/>
</dbReference>
<feature type="domain" description="HD" evidence="4">
    <location>
        <begin position="163"/>
        <end position="279"/>
    </location>
</feature>
<dbReference type="SMART" id="SM00471">
    <property type="entry name" value="HDc"/>
    <property type="match status" value="1"/>
</dbReference>
<dbReference type="OrthoDB" id="9778453at2"/>
<dbReference type="Pfam" id="PF01336">
    <property type="entry name" value="tRNA_anti-codon"/>
    <property type="match status" value="1"/>
</dbReference>
<keyword evidence="1" id="KW-0540">Nuclease</keyword>
<dbReference type="InterPro" id="IPR004365">
    <property type="entry name" value="NA-bd_OB_tRNA"/>
</dbReference>
<protein>
    <submittedName>
        <fullName evidence="5">3'-5' exoribonuclease YhaM</fullName>
    </submittedName>
</protein>
<dbReference type="PANTHER" id="PTHR37294:SF1">
    <property type="entry name" value="3'-5' EXORIBONUCLEASE YHAM"/>
    <property type="match status" value="1"/>
</dbReference>
<dbReference type="CDD" id="cd00077">
    <property type="entry name" value="HDc"/>
    <property type="match status" value="1"/>
</dbReference>
<dbReference type="Gene3D" id="2.40.50.140">
    <property type="entry name" value="Nucleic acid-binding proteins"/>
    <property type="match status" value="1"/>
</dbReference>
<dbReference type="GO" id="GO:0004527">
    <property type="term" value="F:exonuclease activity"/>
    <property type="evidence" value="ECO:0007669"/>
    <property type="project" value="UniProtKB-KW"/>
</dbReference>
<keyword evidence="3" id="KW-0269">Exonuclease</keyword>
<dbReference type="SUPFAM" id="SSF50249">
    <property type="entry name" value="Nucleic acid-binding proteins"/>
    <property type="match status" value="1"/>
</dbReference>
<dbReference type="InterPro" id="IPR006674">
    <property type="entry name" value="HD_domain"/>
</dbReference>
<dbReference type="AlphaFoldDB" id="A0A3D8PQ07"/>
<evidence type="ECO:0000256" key="1">
    <source>
        <dbReference type="ARBA" id="ARBA00022722"/>
    </source>
</evidence>
<dbReference type="PANTHER" id="PTHR37294">
    <property type="entry name" value="3'-5' EXORIBONUCLEASE YHAM"/>
    <property type="match status" value="1"/>
</dbReference>
<gene>
    <name evidence="5" type="ORF">CWR48_11380</name>
</gene>
<evidence type="ECO:0000313" key="6">
    <source>
        <dbReference type="Proteomes" id="UP000257143"/>
    </source>
</evidence>
<evidence type="ECO:0000313" key="5">
    <source>
        <dbReference type="EMBL" id="RDW18183.1"/>
    </source>
</evidence>
<dbReference type="PROSITE" id="PS51831">
    <property type="entry name" value="HD"/>
    <property type="match status" value="1"/>
</dbReference>
<sequence>MKKGIGYTSIGETFDDFILIKDATKGTASNGKAFLTLILRDATGEIEAKLWDVSKEDEELFVPEQIIKVTGDVNQFRGRLQLKIISIRPAQVTDGVQVSDFIEKAPIDKEVLSEKLTEAVFEMENPTIQRIVRAFIKKYQEELLVYPAATRNHHAYSSGLAHHIVSMLQIARELHKLYPQINKDLLYAGIILHDIGKIKELSGIVSTSYTLEGKLLGHIPIMVEEIGMMAKDLKIEGEEVLILQHLVLSHHGKAEWGSPTPPLVREAELLHFIDLIDAKMNMLNSALNKVKPGEFTERLFAMDNRAFYKPTFEEN</sequence>
<accession>A0A3D8PQ07</accession>
<dbReference type="InterPro" id="IPR050798">
    <property type="entry name" value="YhaM_exoribonuc/phosphodiest"/>
</dbReference>
<dbReference type="FunFam" id="1.10.3210.10:FF:000008">
    <property type="entry name" value="3'-5' exoribonuclease YhaM"/>
    <property type="match status" value="1"/>
</dbReference>
<evidence type="ECO:0000259" key="4">
    <source>
        <dbReference type="PROSITE" id="PS51831"/>
    </source>
</evidence>
<evidence type="ECO:0000256" key="3">
    <source>
        <dbReference type="ARBA" id="ARBA00022839"/>
    </source>
</evidence>
<dbReference type="GO" id="GO:0031125">
    <property type="term" value="P:rRNA 3'-end processing"/>
    <property type="evidence" value="ECO:0007669"/>
    <property type="project" value="TreeGrafter"/>
</dbReference>
<organism evidence="5 6">
    <name type="scientific">Oceanobacillus arenosus</name>
    <dbReference type="NCBI Taxonomy" id="1229153"/>
    <lineage>
        <taxon>Bacteria</taxon>
        <taxon>Bacillati</taxon>
        <taxon>Bacillota</taxon>
        <taxon>Bacilli</taxon>
        <taxon>Bacillales</taxon>
        <taxon>Bacillaceae</taxon>
        <taxon>Oceanobacillus</taxon>
    </lineage>
</organism>
<proteinExistence type="predicted"/>
<evidence type="ECO:0000256" key="2">
    <source>
        <dbReference type="ARBA" id="ARBA00022801"/>
    </source>
</evidence>
<dbReference type="InterPro" id="IPR012340">
    <property type="entry name" value="NA-bd_OB-fold"/>
</dbReference>
<dbReference type="NCBIfam" id="NF010007">
    <property type="entry name" value="PRK13480.1"/>
    <property type="match status" value="1"/>
</dbReference>
<dbReference type="EMBL" id="PIOC01000017">
    <property type="protein sequence ID" value="RDW18183.1"/>
    <property type="molecule type" value="Genomic_DNA"/>
</dbReference>
<keyword evidence="6" id="KW-1185">Reference proteome</keyword>